<dbReference type="Proteomes" id="UP000001989">
    <property type="component" value="Chromosome"/>
</dbReference>
<keyword evidence="4 9" id="KW-0548">Nucleotidyltransferase</keyword>
<dbReference type="Gene3D" id="1.10.10.1330">
    <property type="entry name" value="RNA polymerase sigma-54 factor, core-binding domain"/>
    <property type="match status" value="1"/>
</dbReference>
<dbReference type="OrthoDB" id="9814402at2"/>
<dbReference type="PIRSF" id="PIRSF000774">
    <property type="entry name" value="RpoN"/>
    <property type="match status" value="1"/>
</dbReference>
<evidence type="ECO:0000256" key="8">
    <source>
        <dbReference type="ARBA" id="ARBA00023163"/>
    </source>
</evidence>
<keyword evidence="2 9" id="KW-0240">DNA-directed RNA polymerase</keyword>
<evidence type="ECO:0000259" key="12">
    <source>
        <dbReference type="Pfam" id="PF04963"/>
    </source>
</evidence>
<dbReference type="Pfam" id="PF04552">
    <property type="entry name" value="Sigma54_DBD"/>
    <property type="match status" value="1"/>
</dbReference>
<keyword evidence="3 9" id="KW-0808">Transferase</keyword>
<evidence type="ECO:0000256" key="2">
    <source>
        <dbReference type="ARBA" id="ARBA00022478"/>
    </source>
</evidence>
<evidence type="ECO:0000313" key="14">
    <source>
        <dbReference type="Proteomes" id="UP000001989"/>
    </source>
</evidence>
<protein>
    <recommendedName>
        <fullName evidence="9">RNA polymerase sigma-54 factor</fullName>
    </recommendedName>
</protein>
<name>A0A9J9LEJ1_RHIWR</name>
<comment type="similarity">
    <text evidence="1 9">Belongs to the sigma-54 factor family.</text>
</comment>
<dbReference type="InterPro" id="IPR007634">
    <property type="entry name" value="RNA_pol_sigma_54_DNA-bd"/>
</dbReference>
<comment type="function">
    <text evidence="9">Sigma factors are initiation factors that promote the attachment of RNA polymerase to specific initiation sites and are then released.</text>
</comment>
<keyword evidence="8 9" id="KW-0804">Transcription</keyword>
<dbReference type="PANTHER" id="PTHR32248:SF4">
    <property type="entry name" value="RNA POLYMERASE SIGMA-54 FACTOR"/>
    <property type="match status" value="1"/>
</dbReference>
<evidence type="ECO:0000256" key="4">
    <source>
        <dbReference type="ARBA" id="ARBA00022695"/>
    </source>
</evidence>
<dbReference type="Pfam" id="PF04963">
    <property type="entry name" value="Sigma54_CBD"/>
    <property type="match status" value="1"/>
</dbReference>
<dbReference type="NCBIfam" id="NF009118">
    <property type="entry name" value="PRK12469.1"/>
    <property type="match status" value="1"/>
</dbReference>
<evidence type="ECO:0000256" key="3">
    <source>
        <dbReference type="ARBA" id="ARBA00022679"/>
    </source>
</evidence>
<keyword evidence="5 9" id="KW-0805">Transcription regulation</keyword>
<dbReference type="PRINTS" id="PR00045">
    <property type="entry name" value="SIGMA54FCT"/>
</dbReference>
<dbReference type="Pfam" id="PF00309">
    <property type="entry name" value="Sigma54_AID"/>
    <property type="match status" value="1"/>
</dbReference>
<evidence type="ECO:0000256" key="10">
    <source>
        <dbReference type="SAM" id="MobiDB-lite"/>
    </source>
</evidence>
<feature type="domain" description="RNA polymerase sigma factor 54 core-binding" evidence="12">
    <location>
        <begin position="144"/>
        <end position="327"/>
    </location>
</feature>
<dbReference type="PANTHER" id="PTHR32248">
    <property type="entry name" value="RNA POLYMERASE SIGMA-54 FACTOR"/>
    <property type="match status" value="1"/>
</dbReference>
<feature type="region of interest" description="Disordered" evidence="10">
    <location>
        <begin position="113"/>
        <end position="139"/>
    </location>
</feature>
<evidence type="ECO:0000256" key="9">
    <source>
        <dbReference type="PIRNR" id="PIRNR000774"/>
    </source>
</evidence>
<evidence type="ECO:0000256" key="5">
    <source>
        <dbReference type="ARBA" id="ARBA00023015"/>
    </source>
</evidence>
<keyword evidence="7 9" id="KW-0238">DNA-binding</keyword>
<dbReference type="GO" id="GO:0001216">
    <property type="term" value="F:DNA-binding transcription activator activity"/>
    <property type="evidence" value="ECO:0007669"/>
    <property type="project" value="InterPro"/>
</dbReference>
<dbReference type="InterPro" id="IPR007046">
    <property type="entry name" value="RNA_pol_sigma_54_core-bd"/>
</dbReference>
<dbReference type="GO" id="GO:0003677">
    <property type="term" value="F:DNA binding"/>
    <property type="evidence" value="ECO:0007669"/>
    <property type="project" value="UniProtKB-KW"/>
</dbReference>
<gene>
    <name evidence="13" type="ordered locus">Swit_2907</name>
</gene>
<dbReference type="GO" id="GO:0000428">
    <property type="term" value="C:DNA-directed RNA polymerase complex"/>
    <property type="evidence" value="ECO:0007669"/>
    <property type="project" value="UniProtKB-KW"/>
</dbReference>
<reference evidence="13 14" key="1">
    <citation type="journal article" date="2010" name="J. Bacteriol.">
        <title>Genome sequence of the dioxin-mineralizing bacterium Sphingomonas wittichii RW1.</title>
        <authorList>
            <person name="Miller T.R."/>
            <person name="Delcher A.L."/>
            <person name="Salzberg S.L."/>
            <person name="Saunders E."/>
            <person name="Detter J.C."/>
            <person name="Halden R.U."/>
        </authorList>
    </citation>
    <scope>NUCLEOTIDE SEQUENCE [LARGE SCALE GENOMIC DNA]</scope>
    <source>
        <strain evidence="14">DSM 6014 / CCUG 31198 / JCM 15750 / NBRC 105917 / EY 4224 / RW1</strain>
    </source>
</reference>
<dbReference type="NCBIfam" id="TIGR02395">
    <property type="entry name" value="rpoN_sigma"/>
    <property type="match status" value="1"/>
</dbReference>
<accession>A0A9J9LEJ1</accession>
<evidence type="ECO:0000256" key="6">
    <source>
        <dbReference type="ARBA" id="ARBA00023082"/>
    </source>
</evidence>
<dbReference type="InterPro" id="IPR038709">
    <property type="entry name" value="RpoN_core-bd_sf"/>
</dbReference>
<sequence length="507" mass="54677">MALGPRLDLRQSQSLVMTPQLQQAIKLLALSNLEVEAFIAEEIEKNPLLESGGGEAGDRDEAPGGDEAFDDDGFRSDGFDEEGPTADRLVETGDAIADAPLDVDYAAETFHHDSAADSPRGMDGSLGMEGVAGGGSEEGRGLDDYAAATLSLHDHLTAQAGELLDGFELAIAARIIDLIDEAGYFEGQTFEIAQALDVPLFHVERVLGVIQALDPTGVGARSLAECIALQAKEADRYDPAMAKLIDNLDLLARGAIPQLRRLCGVDEEDMADMIRELRDYDPKPGLRFGGEPPAPVTPDIFVRRTADGWAIELNAATLPRLIVNRAYYAELSSGPQDKGSKAWLGECLASANWLVKALDQRARTIVRVAREIVKQQEAFFLHGVEHLRPLTLKAVADAIGMHESTISRVTSNKYLMGERGLHELKYFFTSGVAAADGGDAVSAEAVKSQIAKLIAAEGDDILSDDKLVELLKDKGFDLARRTVAKYREAIGLGSSVQRRRQRAMKAA</sequence>
<feature type="region of interest" description="Disordered" evidence="10">
    <location>
        <begin position="48"/>
        <end position="86"/>
    </location>
</feature>
<dbReference type="KEGG" id="swi:Swit_2907"/>
<dbReference type="PROSITE" id="PS00717">
    <property type="entry name" value="SIGMA54_1"/>
    <property type="match status" value="1"/>
</dbReference>
<evidence type="ECO:0000313" key="13">
    <source>
        <dbReference type="EMBL" id="ABQ69259.1"/>
    </source>
</evidence>
<dbReference type="Gene3D" id="1.10.10.60">
    <property type="entry name" value="Homeodomain-like"/>
    <property type="match status" value="1"/>
</dbReference>
<dbReference type="PROSITE" id="PS50044">
    <property type="entry name" value="SIGMA54_3"/>
    <property type="match status" value="1"/>
</dbReference>
<evidence type="ECO:0000256" key="7">
    <source>
        <dbReference type="ARBA" id="ARBA00023125"/>
    </source>
</evidence>
<feature type="domain" description="RNA polymerase sigma factor 54 DNA-binding" evidence="11">
    <location>
        <begin position="343"/>
        <end position="500"/>
    </location>
</feature>
<dbReference type="PROSITE" id="PS00718">
    <property type="entry name" value="SIGMA54_2"/>
    <property type="match status" value="1"/>
</dbReference>
<dbReference type="GO" id="GO:0016987">
    <property type="term" value="F:sigma factor activity"/>
    <property type="evidence" value="ECO:0007669"/>
    <property type="project" value="UniProtKB-KW"/>
</dbReference>
<dbReference type="AlphaFoldDB" id="A0A9J9LEJ1"/>
<dbReference type="GO" id="GO:0016779">
    <property type="term" value="F:nucleotidyltransferase activity"/>
    <property type="evidence" value="ECO:0007669"/>
    <property type="project" value="UniProtKB-KW"/>
</dbReference>
<dbReference type="GO" id="GO:0006352">
    <property type="term" value="P:DNA-templated transcription initiation"/>
    <property type="evidence" value="ECO:0007669"/>
    <property type="project" value="InterPro"/>
</dbReference>
<keyword evidence="6 9" id="KW-0731">Sigma factor</keyword>
<organism evidence="13 14">
    <name type="scientific">Rhizorhabdus wittichii (strain DSM 6014 / CCUG 31198 / JCM 15750 / NBRC 105917 / EY 4224 / RW1)</name>
    <name type="common">Sphingomonas wittichii</name>
    <dbReference type="NCBI Taxonomy" id="392499"/>
    <lineage>
        <taxon>Bacteria</taxon>
        <taxon>Pseudomonadati</taxon>
        <taxon>Pseudomonadota</taxon>
        <taxon>Alphaproteobacteria</taxon>
        <taxon>Sphingomonadales</taxon>
        <taxon>Sphingomonadaceae</taxon>
        <taxon>Rhizorhabdus</taxon>
    </lineage>
</organism>
<evidence type="ECO:0000256" key="1">
    <source>
        <dbReference type="ARBA" id="ARBA00008798"/>
    </source>
</evidence>
<dbReference type="NCBIfam" id="NF004596">
    <property type="entry name" value="PRK05932.1-3"/>
    <property type="match status" value="1"/>
</dbReference>
<dbReference type="InterPro" id="IPR000394">
    <property type="entry name" value="RNA_pol_sigma_54"/>
</dbReference>
<evidence type="ECO:0000259" key="11">
    <source>
        <dbReference type="Pfam" id="PF04552"/>
    </source>
</evidence>
<proteinExistence type="inferred from homology"/>
<dbReference type="EMBL" id="CP000699">
    <property type="protein sequence ID" value="ABQ69259.1"/>
    <property type="molecule type" value="Genomic_DNA"/>
</dbReference>
<keyword evidence="14" id="KW-1185">Reference proteome</keyword>